<dbReference type="AlphaFoldDB" id="A0A9P7FWZ4"/>
<dbReference type="EMBL" id="JABCKV010001749">
    <property type="protein sequence ID" value="KAG5639894.1"/>
    <property type="molecule type" value="Genomic_DNA"/>
</dbReference>
<evidence type="ECO:0000313" key="3">
    <source>
        <dbReference type="EMBL" id="KAG5639894.1"/>
    </source>
</evidence>
<feature type="non-terminal residue" evidence="3">
    <location>
        <position position="238"/>
    </location>
</feature>
<reference evidence="3" key="2">
    <citation type="submission" date="2021-10" db="EMBL/GenBank/DDBJ databases">
        <title>Phylogenomics reveals ancestral predisposition of the termite-cultivated fungus Termitomyces towards a domesticated lifestyle.</title>
        <authorList>
            <person name="Auxier B."/>
            <person name="Grum-Grzhimaylo A."/>
            <person name="Cardenas M.E."/>
            <person name="Lodge J.D."/>
            <person name="Laessoe T."/>
            <person name="Pedersen O."/>
            <person name="Smith M.E."/>
            <person name="Kuyper T.W."/>
            <person name="Franco-Molano E.A."/>
            <person name="Baroni T.J."/>
            <person name="Aanen D.K."/>
        </authorList>
    </citation>
    <scope>NUCLEOTIDE SEQUENCE</scope>
    <source>
        <strain evidence="3">AP01</strain>
        <tissue evidence="3">Mycelium</tissue>
    </source>
</reference>
<name>A0A9P7FWZ4_9AGAR</name>
<comment type="caution">
    <text evidence="3">The sequence shown here is derived from an EMBL/GenBank/DDBJ whole genome shotgun (WGS) entry which is preliminary data.</text>
</comment>
<evidence type="ECO:0000256" key="1">
    <source>
        <dbReference type="PROSITE-ProRule" id="PRU00047"/>
    </source>
</evidence>
<keyword evidence="1" id="KW-0863">Zinc-finger</keyword>
<evidence type="ECO:0000313" key="4">
    <source>
        <dbReference type="Proteomes" id="UP000775547"/>
    </source>
</evidence>
<dbReference type="GO" id="GO:0008270">
    <property type="term" value="F:zinc ion binding"/>
    <property type="evidence" value="ECO:0007669"/>
    <property type="project" value="UniProtKB-KW"/>
</dbReference>
<accession>A0A9P7FWZ4</accession>
<proteinExistence type="predicted"/>
<dbReference type="GO" id="GO:0003676">
    <property type="term" value="F:nucleic acid binding"/>
    <property type="evidence" value="ECO:0007669"/>
    <property type="project" value="InterPro"/>
</dbReference>
<dbReference type="Proteomes" id="UP000775547">
    <property type="component" value="Unassembled WGS sequence"/>
</dbReference>
<keyword evidence="1" id="KW-0479">Metal-binding</keyword>
<dbReference type="PROSITE" id="PS50158">
    <property type="entry name" value="ZF_CCHC"/>
    <property type="match status" value="1"/>
</dbReference>
<dbReference type="InterPro" id="IPR001878">
    <property type="entry name" value="Znf_CCHC"/>
</dbReference>
<keyword evidence="4" id="KW-1185">Reference proteome</keyword>
<evidence type="ECO:0000259" key="2">
    <source>
        <dbReference type="PROSITE" id="PS50158"/>
    </source>
</evidence>
<protein>
    <recommendedName>
        <fullName evidence="2">CCHC-type domain-containing protein</fullName>
    </recommendedName>
</protein>
<organism evidence="3 4">
    <name type="scientific">Asterophora parasitica</name>
    <dbReference type="NCBI Taxonomy" id="117018"/>
    <lineage>
        <taxon>Eukaryota</taxon>
        <taxon>Fungi</taxon>
        <taxon>Dikarya</taxon>
        <taxon>Basidiomycota</taxon>
        <taxon>Agaricomycotina</taxon>
        <taxon>Agaricomycetes</taxon>
        <taxon>Agaricomycetidae</taxon>
        <taxon>Agaricales</taxon>
        <taxon>Tricholomatineae</taxon>
        <taxon>Lyophyllaceae</taxon>
        <taxon>Asterophora</taxon>
    </lineage>
</organism>
<reference evidence="3" key="1">
    <citation type="submission" date="2020-07" db="EMBL/GenBank/DDBJ databases">
        <authorList>
            <person name="Nieuwenhuis M."/>
            <person name="Van De Peppel L.J.J."/>
        </authorList>
    </citation>
    <scope>NUCLEOTIDE SEQUENCE</scope>
    <source>
        <strain evidence="3">AP01</strain>
        <tissue evidence="3">Mycelium</tissue>
    </source>
</reference>
<sequence>PGANHTVYLLEDFWDSFAWEFYEADVEVTASLTLESEAYYQHEHNIDLYVDSFQSLYQKAGYLDGHHLIMKFWHGLSKKLSDQLGNISTGCPDDTRVEAWMTMACKQAFIRRQKLTLHAIPVASPCFLLAAPAPAPSQPLFPSPTVHIAPVLASAALKSLPMGMLMDINKMRAAHMVEVICHWCSQKGHYKQDCPFCHDLHFIDNKEKDKLTMQLLAWQDTLAAKSQAAASNNLDTYV</sequence>
<gene>
    <name evidence="3" type="ORF">DXG03_002561</name>
</gene>
<feature type="domain" description="CCHC-type" evidence="2">
    <location>
        <begin position="181"/>
        <end position="195"/>
    </location>
</feature>
<keyword evidence="1" id="KW-0862">Zinc</keyword>